<feature type="region of interest" description="Disordered" evidence="1">
    <location>
        <begin position="127"/>
        <end position="245"/>
    </location>
</feature>
<name>A0A9P6FWS4_9FUNG</name>
<evidence type="ECO:0000256" key="1">
    <source>
        <dbReference type="SAM" id="MobiDB-lite"/>
    </source>
</evidence>
<gene>
    <name evidence="2" type="ORF">BGW38_000631</name>
</gene>
<feature type="compositionally biased region" description="Low complexity" evidence="1">
    <location>
        <begin position="28"/>
        <end position="49"/>
    </location>
</feature>
<comment type="caution">
    <text evidence="2">The sequence shown here is derived from an EMBL/GenBank/DDBJ whole genome shotgun (WGS) entry which is preliminary data.</text>
</comment>
<proteinExistence type="predicted"/>
<feature type="region of interest" description="Disordered" evidence="1">
    <location>
        <begin position="1"/>
        <end position="72"/>
    </location>
</feature>
<evidence type="ECO:0000313" key="2">
    <source>
        <dbReference type="EMBL" id="KAF9582110.1"/>
    </source>
</evidence>
<reference evidence="2" key="1">
    <citation type="journal article" date="2020" name="Fungal Divers.">
        <title>Resolving the Mortierellaceae phylogeny through synthesis of multi-gene phylogenetics and phylogenomics.</title>
        <authorList>
            <person name="Vandepol N."/>
            <person name="Liber J."/>
            <person name="Desiro A."/>
            <person name="Na H."/>
            <person name="Kennedy M."/>
            <person name="Barry K."/>
            <person name="Grigoriev I.V."/>
            <person name="Miller A.N."/>
            <person name="O'Donnell K."/>
            <person name="Stajich J.E."/>
            <person name="Bonito G."/>
        </authorList>
    </citation>
    <scope>NUCLEOTIDE SEQUENCE</scope>
    <source>
        <strain evidence="2">KOD1015</strain>
    </source>
</reference>
<organism evidence="2 3">
    <name type="scientific">Lunasporangiospora selenospora</name>
    <dbReference type="NCBI Taxonomy" id="979761"/>
    <lineage>
        <taxon>Eukaryota</taxon>
        <taxon>Fungi</taxon>
        <taxon>Fungi incertae sedis</taxon>
        <taxon>Mucoromycota</taxon>
        <taxon>Mortierellomycotina</taxon>
        <taxon>Mortierellomycetes</taxon>
        <taxon>Mortierellales</taxon>
        <taxon>Mortierellaceae</taxon>
        <taxon>Lunasporangiospora</taxon>
    </lineage>
</organism>
<feature type="compositionally biased region" description="Low complexity" evidence="1">
    <location>
        <begin position="173"/>
        <end position="194"/>
    </location>
</feature>
<dbReference type="OrthoDB" id="5575144at2759"/>
<feature type="compositionally biased region" description="Polar residues" evidence="1">
    <location>
        <begin position="275"/>
        <end position="295"/>
    </location>
</feature>
<accession>A0A9P6FWS4</accession>
<dbReference type="EMBL" id="JAABOA010001179">
    <property type="protein sequence ID" value="KAF9582110.1"/>
    <property type="molecule type" value="Genomic_DNA"/>
</dbReference>
<feature type="compositionally biased region" description="Low complexity" evidence="1">
    <location>
        <begin position="63"/>
        <end position="72"/>
    </location>
</feature>
<dbReference type="AlphaFoldDB" id="A0A9P6FWS4"/>
<feature type="non-terminal residue" evidence="2">
    <location>
        <position position="439"/>
    </location>
</feature>
<protein>
    <submittedName>
        <fullName evidence="2">Uncharacterized protein</fullName>
    </submittedName>
</protein>
<sequence>MSIQPQQNQPLSLVKDEQLGQHDPITLSAAGAYPSQPQQPPSSHLQSSAYGSPQQQQHHHHQQQQQSYGGYQSAAASSLASFSALSSNPYSLNSQLMGLSVNSGPTLQGASVGSGILGAGNISGSTTPAMTHASAPSSPSLSHLQYNSASGTPHYAGSLYNQPPPSTQSLYYSHSSPQQHPPQQSVQQHQQTPHAPVSTSSLTASFYPGSPPQPQQQQQQTQPNSHSQYGTMPPAPIRQQQQQQYTPLVPPLSDAQYAQYRQLLGSALSSAASTPYHSNQSTPYSSMPGSPNLEYQQLADPNMIQKPKRRQYGLAETCVDSTRKVRKKGIKRGPYKRKLQATQLGSASASTTPVMSHAILTAPPTGYMSEPVSALNSPTQSHMLPFTSSAMNHLQNQFDLGGYDGGVGHGSYAFHPHRMDNAYVQPYTTSSTTSTTSYA</sequence>
<feature type="region of interest" description="Disordered" evidence="1">
    <location>
        <begin position="272"/>
        <end position="295"/>
    </location>
</feature>
<evidence type="ECO:0000313" key="3">
    <source>
        <dbReference type="Proteomes" id="UP000780801"/>
    </source>
</evidence>
<feature type="compositionally biased region" description="Polar residues" evidence="1">
    <location>
        <begin position="1"/>
        <end position="11"/>
    </location>
</feature>
<feature type="compositionally biased region" description="Low complexity" evidence="1">
    <location>
        <begin position="132"/>
        <end position="144"/>
    </location>
</feature>
<keyword evidence="3" id="KW-1185">Reference proteome</keyword>
<dbReference type="Proteomes" id="UP000780801">
    <property type="component" value="Unassembled WGS sequence"/>
</dbReference>